<evidence type="ECO:0008006" key="4">
    <source>
        <dbReference type="Google" id="ProtNLM"/>
    </source>
</evidence>
<dbReference type="EMBL" id="PPQW01000009">
    <property type="protein sequence ID" value="PNZ68846.1"/>
    <property type="molecule type" value="Genomic_DNA"/>
</dbReference>
<accession>A0AAP8PQL3</accession>
<organism evidence="2 3">
    <name type="scientific">Staphylococcus auricularis</name>
    <dbReference type="NCBI Taxonomy" id="29379"/>
    <lineage>
        <taxon>Bacteria</taxon>
        <taxon>Bacillati</taxon>
        <taxon>Bacillota</taxon>
        <taxon>Bacilli</taxon>
        <taxon>Bacillales</taxon>
        <taxon>Staphylococcaceae</taxon>
        <taxon>Staphylococcus</taxon>
    </lineage>
</organism>
<reference evidence="2 3" key="1">
    <citation type="submission" date="2017-08" db="EMBL/GenBank/DDBJ databases">
        <title>Draft genome sequences of 64 type strains of genus Staph aureus.</title>
        <authorList>
            <person name="Cole K."/>
            <person name="Golubchik T."/>
            <person name="Russell J."/>
            <person name="Foster D."/>
            <person name="Llewelyn M."/>
            <person name="Wilson D."/>
            <person name="Crook D."/>
            <person name="Paul J."/>
        </authorList>
    </citation>
    <scope>NUCLEOTIDE SEQUENCE [LARGE SCALE GENOMIC DNA]</scope>
    <source>
        <strain evidence="2 3">NCTC 12101</strain>
    </source>
</reference>
<reference evidence="1" key="2">
    <citation type="submission" date="2023-07" db="EMBL/GenBank/DDBJ databases">
        <title>Evaluation of the beneficial properties of pineapple isolates.</title>
        <authorList>
            <person name="Adefiranye O."/>
        </authorList>
    </citation>
    <scope>NUCLEOTIDE SEQUENCE</scope>
    <source>
        <strain evidence="1">PAPLE_T1</strain>
    </source>
</reference>
<evidence type="ECO:0000313" key="2">
    <source>
        <dbReference type="EMBL" id="PNZ68846.1"/>
    </source>
</evidence>
<evidence type="ECO:0000313" key="3">
    <source>
        <dbReference type="Proteomes" id="UP000242470"/>
    </source>
</evidence>
<sequence>MPYYLNDGVEKIHVSFDVDFVKQYCAMLQLEYSETNVPPLCCAKLWPKFQLFQSFVGQTITLKSTELQQCESLHTNKDCLATLQCIEVRRIRSFRKYTFQLHITDELKEVLTITQTFVESVGE</sequence>
<dbReference type="Proteomes" id="UP001171687">
    <property type="component" value="Unassembled WGS sequence"/>
</dbReference>
<dbReference type="EMBL" id="JAUHQC010000011">
    <property type="protein sequence ID" value="MDN4533699.1"/>
    <property type="molecule type" value="Genomic_DNA"/>
</dbReference>
<dbReference type="GeneID" id="64981379"/>
<dbReference type="Proteomes" id="UP000242470">
    <property type="component" value="Unassembled WGS sequence"/>
</dbReference>
<evidence type="ECO:0000313" key="1">
    <source>
        <dbReference type="EMBL" id="MDN4533699.1"/>
    </source>
</evidence>
<name>A0AAP8PQL3_9STAP</name>
<dbReference type="RefSeq" id="WP_059107391.1">
    <property type="nucleotide sequence ID" value="NZ_AP024589.1"/>
</dbReference>
<dbReference type="AlphaFoldDB" id="A0AAP8PQL3"/>
<proteinExistence type="predicted"/>
<protein>
    <recommendedName>
        <fullName evidence="4">Protein vraC</fullName>
    </recommendedName>
</protein>
<gene>
    <name evidence="2" type="ORF">CD158_02645</name>
    <name evidence="1" type="ORF">QYH67_09030</name>
</gene>
<comment type="caution">
    <text evidence="2">The sequence shown here is derived from an EMBL/GenBank/DDBJ whole genome shotgun (WGS) entry which is preliminary data.</text>
</comment>